<keyword evidence="4" id="KW-1185">Reference proteome</keyword>
<evidence type="ECO:0000256" key="1">
    <source>
        <dbReference type="SAM" id="MobiDB-lite"/>
    </source>
</evidence>
<dbReference type="SUPFAM" id="SSF54593">
    <property type="entry name" value="Glyoxalase/Bleomycin resistance protein/Dihydroxybiphenyl dioxygenase"/>
    <property type="match status" value="2"/>
</dbReference>
<feature type="domain" description="VOC" evidence="2">
    <location>
        <begin position="150"/>
        <end position="265"/>
    </location>
</feature>
<dbReference type="Proteomes" id="UP000004217">
    <property type="component" value="Unassembled WGS sequence"/>
</dbReference>
<dbReference type="EMBL" id="AGBF01000158">
    <property type="protein sequence ID" value="EGX56238.1"/>
    <property type="molecule type" value="Genomic_DNA"/>
</dbReference>
<dbReference type="PANTHER" id="PTHR33993">
    <property type="entry name" value="GLYOXALASE-RELATED"/>
    <property type="match status" value="1"/>
</dbReference>
<organism evidence="3 4">
    <name type="scientific">Streptomyces zinciresistens K42</name>
    <dbReference type="NCBI Taxonomy" id="700597"/>
    <lineage>
        <taxon>Bacteria</taxon>
        <taxon>Bacillati</taxon>
        <taxon>Actinomycetota</taxon>
        <taxon>Actinomycetes</taxon>
        <taxon>Kitasatosporales</taxon>
        <taxon>Streptomycetaceae</taxon>
        <taxon>Streptomyces</taxon>
    </lineage>
</organism>
<dbReference type="Pfam" id="PF18029">
    <property type="entry name" value="Glyoxalase_6"/>
    <property type="match status" value="1"/>
</dbReference>
<dbReference type="PROSITE" id="PS51819">
    <property type="entry name" value="VOC"/>
    <property type="match status" value="1"/>
</dbReference>
<name>G2GJT4_9ACTN</name>
<dbReference type="InterPro" id="IPR029068">
    <property type="entry name" value="Glyas_Bleomycin-R_OHBP_Dase"/>
</dbReference>
<evidence type="ECO:0000313" key="4">
    <source>
        <dbReference type="Proteomes" id="UP000004217"/>
    </source>
</evidence>
<dbReference type="PANTHER" id="PTHR33993:SF10">
    <property type="entry name" value="CONSERVED PROTEIN"/>
    <property type="match status" value="1"/>
</dbReference>
<dbReference type="InterPro" id="IPR037523">
    <property type="entry name" value="VOC_core"/>
</dbReference>
<dbReference type="Gene3D" id="3.10.180.10">
    <property type="entry name" value="2,3-Dihydroxybiphenyl 1,2-Dioxygenase, domain 1"/>
    <property type="match status" value="2"/>
</dbReference>
<reference evidence="3 4" key="1">
    <citation type="submission" date="2011-08" db="EMBL/GenBank/DDBJ databases">
        <authorList>
            <person name="Lin Y."/>
            <person name="Hao X."/>
            <person name="Johnstone L."/>
            <person name="Miller S.J."/>
            <person name="Wei G."/>
            <person name="Rensing C."/>
        </authorList>
    </citation>
    <scope>NUCLEOTIDE SEQUENCE [LARGE SCALE GENOMIC DNA]</scope>
    <source>
        <strain evidence="3 4">K42</strain>
    </source>
</reference>
<accession>G2GJT4</accession>
<feature type="region of interest" description="Disordered" evidence="1">
    <location>
        <begin position="1"/>
        <end position="20"/>
    </location>
</feature>
<dbReference type="PATRIC" id="fig|700597.3.peg.5669"/>
<evidence type="ECO:0000313" key="3">
    <source>
        <dbReference type="EMBL" id="EGX56238.1"/>
    </source>
</evidence>
<dbReference type="InterPro" id="IPR041581">
    <property type="entry name" value="Glyoxalase_6"/>
</dbReference>
<proteinExistence type="predicted"/>
<dbReference type="InterPro" id="IPR052164">
    <property type="entry name" value="Anthracycline_SecMetBiosynth"/>
</dbReference>
<dbReference type="RefSeq" id="WP_007501802.1">
    <property type="nucleotide sequence ID" value="NZ_AGBF01000158.1"/>
</dbReference>
<dbReference type="OrthoDB" id="9793039at2"/>
<protein>
    <recommendedName>
        <fullName evidence="2">VOC domain-containing protein</fullName>
    </recommendedName>
</protein>
<comment type="caution">
    <text evidence="3">The sequence shown here is derived from an EMBL/GenBank/DDBJ whole genome shotgun (WGS) entry which is preliminary data.</text>
</comment>
<sequence length="267" mass="27863">MTEARGSAGPNGATHARHTPGAPSWVSLMVHGPAATQEFYGALFGWEFGPGPQQLGPSVRAALDGRAVAGIGRLPPDRHLPVAWTPYLASNDVDLTAESVRLCGGTVGVGPLDAAEAGRMAICSDPAGAVFGIWQSSARSGTAVTGVPGTPAWNELLTFESANVAKFYETVFGYDEQPSDPAGPDRVVLRVDGRPVAGIRGLGTALPRDRGPHWMTYFEVADTDEALERVAGLGGQVLEAAHDTPHGRVATVADPEGARFALIRPPR</sequence>
<dbReference type="AlphaFoldDB" id="G2GJT4"/>
<gene>
    <name evidence="3" type="ORF">SZN_28883</name>
</gene>
<dbReference type="CDD" id="cd07247">
    <property type="entry name" value="SgaA_N_like"/>
    <property type="match status" value="2"/>
</dbReference>
<evidence type="ECO:0000259" key="2">
    <source>
        <dbReference type="PROSITE" id="PS51819"/>
    </source>
</evidence>